<comment type="caution">
    <text evidence="1">The sequence shown here is derived from an EMBL/GenBank/DDBJ whole genome shotgun (WGS) entry which is preliminary data.</text>
</comment>
<dbReference type="EMBL" id="JAVHJO010000008">
    <property type="protein sequence ID" value="KAK6538254.1"/>
    <property type="molecule type" value="Genomic_DNA"/>
</dbReference>
<organism evidence="1 2">
    <name type="scientific">Orbilia ellipsospora</name>
    <dbReference type="NCBI Taxonomy" id="2528407"/>
    <lineage>
        <taxon>Eukaryota</taxon>
        <taxon>Fungi</taxon>
        <taxon>Dikarya</taxon>
        <taxon>Ascomycota</taxon>
        <taxon>Pezizomycotina</taxon>
        <taxon>Orbiliomycetes</taxon>
        <taxon>Orbiliales</taxon>
        <taxon>Orbiliaceae</taxon>
        <taxon>Orbilia</taxon>
    </lineage>
</organism>
<name>A0AAV9X842_9PEZI</name>
<proteinExistence type="predicted"/>
<protein>
    <recommendedName>
        <fullName evidence="3">F-box domain-containing protein</fullName>
    </recommendedName>
</protein>
<dbReference type="AlphaFoldDB" id="A0AAV9X842"/>
<sequence length="455" mass="52255">MDSAWVRSFSKKFAALGVGLLEPRSSTESERAGVNKAPILRLPYELQYQIFSQLIDVTVNFVFYSPTQVKEWRERTGSSHLWSNGRVIPGLERREIPCLLSLSIPEAKYAMPPACHLVSRAFTEQILSFSQDYCERLRKRLTRCLSGDIVTYIKPDAVTPEFLDCVSKGRLVFAGYVANNIPTCRTIPEAVRKAVRWVYFTRTNSTSLDHEPGSETHPWSVYRSLNLGEALPIPIQFFNLFSNIEKISMGVNQDDSYLSRWSDSMRTLYWLFKKNYIKKFEVVFEDTPASGVQKGELGVIGTRCMDWKMLDHWRVFYGRRLSGETYLWIPFLPGLSGNIMAATKCEFDGMILKAAKLNTYDLLKRGRFIRTWDPAKLESVEVLEEAVVWKLENCPSKEKQIVESLFRVPDCGEDAAYQCMCENCFKRRRERDIANMSAPKRLAEGIKDLLRLGFA</sequence>
<keyword evidence="2" id="KW-1185">Reference proteome</keyword>
<evidence type="ECO:0000313" key="1">
    <source>
        <dbReference type="EMBL" id="KAK6538254.1"/>
    </source>
</evidence>
<evidence type="ECO:0000313" key="2">
    <source>
        <dbReference type="Proteomes" id="UP001365542"/>
    </source>
</evidence>
<accession>A0AAV9X842</accession>
<evidence type="ECO:0008006" key="3">
    <source>
        <dbReference type="Google" id="ProtNLM"/>
    </source>
</evidence>
<reference evidence="1 2" key="1">
    <citation type="submission" date="2019-10" db="EMBL/GenBank/DDBJ databases">
        <authorList>
            <person name="Palmer J.M."/>
        </authorList>
    </citation>
    <scope>NUCLEOTIDE SEQUENCE [LARGE SCALE GENOMIC DNA]</scope>
    <source>
        <strain evidence="1 2">TWF694</strain>
    </source>
</reference>
<dbReference type="Proteomes" id="UP001365542">
    <property type="component" value="Unassembled WGS sequence"/>
</dbReference>
<gene>
    <name evidence="1" type="ORF">TWF694_011133</name>
</gene>